<dbReference type="InterPro" id="IPR036412">
    <property type="entry name" value="HAD-like_sf"/>
</dbReference>
<protein>
    <submittedName>
        <fullName evidence="1">HAD-IIB family hydrolase</fullName>
    </submittedName>
</protein>
<gene>
    <name evidence="1" type="ORF">HLB44_03035</name>
</gene>
<sequence length="261" mass="27788">MRPLAHVDEDALRAVHGVLTDVDDTLTRDGAIEPAALAALQALRAAGVPVIAITGRPAGWSEPFALAWPVAAIVAENGGVMLRRDGDRLRRDFTIDAATRERHAQRLAACAAAVLAEVPGTTLARDSAGRLTDIAVDHSEFVQQGEATIGRVVDVMKRHGLTATVSSIHVNGWIGDHSKWTAARWAVETALGRPFEPADWLFVGDSTNDQLMFERLPLTVGVANIARFLPQLDVRPAYVTQAERGAGFAEVAAALLAARAG</sequence>
<evidence type="ECO:0000313" key="1">
    <source>
        <dbReference type="EMBL" id="NRF65956.1"/>
    </source>
</evidence>
<keyword evidence="1" id="KW-0378">Hydrolase</keyword>
<dbReference type="PANTHER" id="PTHR10000:SF8">
    <property type="entry name" value="HAD SUPERFAMILY HYDROLASE-LIKE, TYPE 3"/>
    <property type="match status" value="1"/>
</dbReference>
<dbReference type="Gene3D" id="3.40.50.1000">
    <property type="entry name" value="HAD superfamily/HAD-like"/>
    <property type="match status" value="1"/>
</dbReference>
<dbReference type="NCBIfam" id="TIGR01484">
    <property type="entry name" value="HAD-SF-IIB"/>
    <property type="match status" value="1"/>
</dbReference>
<keyword evidence="2" id="KW-1185">Reference proteome</keyword>
<dbReference type="Pfam" id="PF08282">
    <property type="entry name" value="Hydrolase_3"/>
    <property type="match status" value="1"/>
</dbReference>
<organism evidence="1 2">
    <name type="scientific">Pseudaquabacterium terrae</name>
    <dbReference type="NCBI Taxonomy" id="2732868"/>
    <lineage>
        <taxon>Bacteria</taxon>
        <taxon>Pseudomonadati</taxon>
        <taxon>Pseudomonadota</taxon>
        <taxon>Betaproteobacteria</taxon>
        <taxon>Burkholderiales</taxon>
        <taxon>Sphaerotilaceae</taxon>
        <taxon>Pseudaquabacterium</taxon>
    </lineage>
</organism>
<proteinExistence type="predicted"/>
<name>A0ABX2EBJ6_9BURK</name>
<evidence type="ECO:0000313" key="2">
    <source>
        <dbReference type="Proteomes" id="UP000737171"/>
    </source>
</evidence>
<dbReference type="Proteomes" id="UP000737171">
    <property type="component" value="Unassembled WGS sequence"/>
</dbReference>
<dbReference type="GO" id="GO:0016787">
    <property type="term" value="F:hydrolase activity"/>
    <property type="evidence" value="ECO:0007669"/>
    <property type="project" value="UniProtKB-KW"/>
</dbReference>
<reference evidence="1 2" key="1">
    <citation type="submission" date="2020-05" db="EMBL/GenBank/DDBJ databases">
        <title>Aquincola sp. isolate from soil.</title>
        <authorList>
            <person name="Han J."/>
            <person name="Kim D.-U."/>
        </authorList>
    </citation>
    <scope>NUCLEOTIDE SEQUENCE [LARGE SCALE GENOMIC DNA]</scope>
    <source>
        <strain evidence="1 2">S2</strain>
    </source>
</reference>
<dbReference type="PANTHER" id="PTHR10000">
    <property type="entry name" value="PHOSPHOSERINE PHOSPHATASE"/>
    <property type="match status" value="1"/>
</dbReference>
<dbReference type="InterPro" id="IPR023214">
    <property type="entry name" value="HAD_sf"/>
</dbReference>
<accession>A0ABX2EBJ6</accession>
<dbReference type="Gene3D" id="3.90.1070.10">
    <property type="match status" value="1"/>
</dbReference>
<dbReference type="SUPFAM" id="SSF56784">
    <property type="entry name" value="HAD-like"/>
    <property type="match status" value="1"/>
</dbReference>
<dbReference type="EMBL" id="JABRWJ010000001">
    <property type="protein sequence ID" value="NRF65956.1"/>
    <property type="molecule type" value="Genomic_DNA"/>
</dbReference>
<dbReference type="InterPro" id="IPR006379">
    <property type="entry name" value="HAD-SF_hydro_IIB"/>
</dbReference>
<comment type="caution">
    <text evidence="1">The sequence shown here is derived from an EMBL/GenBank/DDBJ whole genome shotgun (WGS) entry which is preliminary data.</text>
</comment>